<feature type="domain" description="HTH tetR-type" evidence="6">
    <location>
        <begin position="26"/>
        <end position="86"/>
    </location>
</feature>
<organism evidence="7 8">
    <name type="scientific">Metallococcus carri</name>
    <dbReference type="NCBI Taxonomy" id="1656884"/>
    <lineage>
        <taxon>Bacteria</taxon>
        <taxon>Bacillati</taxon>
        <taxon>Actinomycetota</taxon>
        <taxon>Actinomycetes</taxon>
        <taxon>Micrococcales</taxon>
        <taxon>Dermacoccaceae</taxon>
        <taxon>Metallococcus</taxon>
    </lineage>
</organism>
<dbReference type="Pfam" id="PF00440">
    <property type="entry name" value="TetR_N"/>
    <property type="match status" value="1"/>
</dbReference>
<evidence type="ECO:0000313" key="7">
    <source>
        <dbReference type="EMBL" id="NHN55460.1"/>
    </source>
</evidence>
<dbReference type="RefSeq" id="WP_166195043.1">
    <property type="nucleotide sequence ID" value="NZ_JAAOIV010000004.1"/>
</dbReference>
<dbReference type="SUPFAM" id="SSF48498">
    <property type="entry name" value="Tetracyclin repressor-like, C-terminal domain"/>
    <property type="match status" value="1"/>
</dbReference>
<dbReference type="InterPro" id="IPR009057">
    <property type="entry name" value="Homeodomain-like_sf"/>
</dbReference>
<evidence type="ECO:0000256" key="5">
    <source>
        <dbReference type="SAM" id="MobiDB-lite"/>
    </source>
</evidence>
<dbReference type="InterPro" id="IPR050109">
    <property type="entry name" value="HTH-type_TetR-like_transc_reg"/>
</dbReference>
<dbReference type="PANTHER" id="PTHR30055:SF151">
    <property type="entry name" value="TRANSCRIPTIONAL REGULATORY PROTEIN"/>
    <property type="match status" value="1"/>
</dbReference>
<dbReference type="PANTHER" id="PTHR30055">
    <property type="entry name" value="HTH-TYPE TRANSCRIPTIONAL REGULATOR RUTR"/>
    <property type="match status" value="1"/>
</dbReference>
<dbReference type="AlphaFoldDB" id="A0A967B127"/>
<accession>A0A967B127</accession>
<feature type="region of interest" description="Disordered" evidence="5">
    <location>
        <begin position="1"/>
        <end position="22"/>
    </location>
</feature>
<reference evidence="7" key="1">
    <citation type="submission" date="2020-03" db="EMBL/GenBank/DDBJ databases">
        <title>Draft sequencing of Calidifontibacter sp. DB0510.</title>
        <authorList>
            <person name="Kim D.-U."/>
        </authorList>
    </citation>
    <scope>NUCLEOTIDE SEQUENCE</scope>
    <source>
        <strain evidence="7">DB0510</strain>
    </source>
</reference>
<name>A0A967B127_9MICO</name>
<dbReference type="GO" id="GO:0003700">
    <property type="term" value="F:DNA-binding transcription factor activity"/>
    <property type="evidence" value="ECO:0007669"/>
    <property type="project" value="TreeGrafter"/>
</dbReference>
<feature type="DNA-binding region" description="H-T-H motif" evidence="4">
    <location>
        <begin position="49"/>
        <end position="68"/>
    </location>
</feature>
<keyword evidence="1" id="KW-0805">Transcription regulation</keyword>
<protein>
    <submittedName>
        <fullName evidence="7">TetR/AcrR family transcriptional regulator</fullName>
    </submittedName>
</protein>
<keyword evidence="3" id="KW-0804">Transcription</keyword>
<keyword evidence="8" id="KW-1185">Reference proteome</keyword>
<dbReference type="InterPro" id="IPR004111">
    <property type="entry name" value="Repressor_TetR_C"/>
</dbReference>
<dbReference type="EMBL" id="JAAOIV010000004">
    <property type="protein sequence ID" value="NHN55460.1"/>
    <property type="molecule type" value="Genomic_DNA"/>
</dbReference>
<dbReference type="Proteomes" id="UP000744769">
    <property type="component" value="Unassembled WGS sequence"/>
</dbReference>
<dbReference type="Gene3D" id="1.10.10.60">
    <property type="entry name" value="Homeodomain-like"/>
    <property type="match status" value="1"/>
</dbReference>
<dbReference type="InterPro" id="IPR036271">
    <property type="entry name" value="Tet_transcr_reg_TetR-rel_C_sf"/>
</dbReference>
<dbReference type="Pfam" id="PF02909">
    <property type="entry name" value="TetR_C_1"/>
    <property type="match status" value="1"/>
</dbReference>
<dbReference type="InterPro" id="IPR001647">
    <property type="entry name" value="HTH_TetR"/>
</dbReference>
<dbReference type="Gene3D" id="1.10.357.10">
    <property type="entry name" value="Tetracycline Repressor, domain 2"/>
    <property type="match status" value="1"/>
</dbReference>
<evidence type="ECO:0000259" key="6">
    <source>
        <dbReference type="PROSITE" id="PS50977"/>
    </source>
</evidence>
<keyword evidence="2 4" id="KW-0238">DNA-binding</keyword>
<comment type="caution">
    <text evidence="7">The sequence shown here is derived from an EMBL/GenBank/DDBJ whole genome shotgun (WGS) entry which is preliminary data.</text>
</comment>
<evidence type="ECO:0000256" key="3">
    <source>
        <dbReference type="ARBA" id="ARBA00023163"/>
    </source>
</evidence>
<dbReference type="GO" id="GO:0045892">
    <property type="term" value="P:negative regulation of DNA-templated transcription"/>
    <property type="evidence" value="ECO:0007669"/>
    <property type="project" value="InterPro"/>
</dbReference>
<evidence type="ECO:0000256" key="4">
    <source>
        <dbReference type="PROSITE-ProRule" id="PRU00335"/>
    </source>
</evidence>
<evidence type="ECO:0000256" key="2">
    <source>
        <dbReference type="ARBA" id="ARBA00023125"/>
    </source>
</evidence>
<gene>
    <name evidence="7" type="ORF">G9U51_06640</name>
</gene>
<evidence type="ECO:0000256" key="1">
    <source>
        <dbReference type="ARBA" id="ARBA00023015"/>
    </source>
</evidence>
<evidence type="ECO:0000313" key="8">
    <source>
        <dbReference type="Proteomes" id="UP000744769"/>
    </source>
</evidence>
<dbReference type="PROSITE" id="PS50977">
    <property type="entry name" value="HTH_TETR_2"/>
    <property type="match status" value="1"/>
</dbReference>
<dbReference type="GO" id="GO:0000976">
    <property type="term" value="F:transcription cis-regulatory region binding"/>
    <property type="evidence" value="ECO:0007669"/>
    <property type="project" value="TreeGrafter"/>
</dbReference>
<dbReference type="SUPFAM" id="SSF46689">
    <property type="entry name" value="Homeodomain-like"/>
    <property type="match status" value="1"/>
</dbReference>
<proteinExistence type="predicted"/>
<sequence length="253" mass="28292">MPNSERPSRARTSASERRRGRRPRVSLSVDAIVEQAVAILDQDGPDALTFRRLAGDLGVGVASLYWYVDDKEDLEKLCFAHAMDVFMAEREQSELESGRRSKDKRPQWQQRIRALLLAYFDTVEEHPWMAALSGATVGTDAPQVVRLWSEVGETISSLGFDDTRAFYISSTLFGHLISMSMQSMRIAYSPLRDVSREEVLGVLADRMSAYADEFPYVARLSAVMATHDEREQFLAGLDLILAGAEAEAAALKR</sequence>